<dbReference type="PANTHER" id="PTHR36302:SF1">
    <property type="entry name" value="COPPER CHAPERONE PCU(A)C"/>
    <property type="match status" value="1"/>
</dbReference>
<reference evidence="1" key="1">
    <citation type="submission" date="2018-05" db="EMBL/GenBank/DDBJ databases">
        <authorList>
            <person name="Lanie J.A."/>
            <person name="Ng W.-L."/>
            <person name="Kazmierczak K.M."/>
            <person name="Andrzejewski T.M."/>
            <person name="Davidsen T.M."/>
            <person name="Wayne K.J."/>
            <person name="Tettelin H."/>
            <person name="Glass J.I."/>
            <person name="Rusch D."/>
            <person name="Podicherti R."/>
            <person name="Tsui H.-C.T."/>
            <person name="Winkler M.E."/>
        </authorList>
    </citation>
    <scope>NUCLEOTIDE SEQUENCE</scope>
</reference>
<dbReference type="Gene3D" id="2.60.40.1890">
    <property type="entry name" value="PCu(A)C copper chaperone"/>
    <property type="match status" value="1"/>
</dbReference>
<dbReference type="InterPro" id="IPR036182">
    <property type="entry name" value="PCuAC_sf"/>
</dbReference>
<dbReference type="EMBL" id="UINC01048383">
    <property type="protein sequence ID" value="SVB58844.1"/>
    <property type="molecule type" value="Genomic_DNA"/>
</dbReference>
<dbReference type="SUPFAM" id="SSF110087">
    <property type="entry name" value="DR1885-like metal-binding protein"/>
    <property type="match status" value="1"/>
</dbReference>
<proteinExistence type="predicted"/>
<dbReference type="PROSITE" id="PS51257">
    <property type="entry name" value="PROKAR_LIPOPROTEIN"/>
    <property type="match status" value="1"/>
</dbReference>
<accession>A0A382F938</accession>
<gene>
    <name evidence="1" type="ORF">METZ01_LOCUS211698</name>
</gene>
<dbReference type="Pfam" id="PF04314">
    <property type="entry name" value="PCuAC"/>
    <property type="match status" value="1"/>
</dbReference>
<protein>
    <recommendedName>
        <fullName evidence="2">Copper chaperone PCu(A)C</fullName>
    </recommendedName>
</protein>
<dbReference type="PANTHER" id="PTHR36302">
    <property type="entry name" value="BLR7088 PROTEIN"/>
    <property type="match status" value="1"/>
</dbReference>
<dbReference type="AlphaFoldDB" id="A0A382F938"/>
<evidence type="ECO:0000313" key="1">
    <source>
        <dbReference type="EMBL" id="SVB58844.1"/>
    </source>
</evidence>
<dbReference type="InterPro" id="IPR058248">
    <property type="entry name" value="Lxx211020-like"/>
</dbReference>
<evidence type="ECO:0008006" key="2">
    <source>
        <dbReference type="Google" id="ProtNLM"/>
    </source>
</evidence>
<dbReference type="InterPro" id="IPR007410">
    <property type="entry name" value="LpqE-like"/>
</dbReference>
<name>A0A382F938_9ZZZZ</name>
<sequence length="147" mass="15877">MDPALFRVNFASPLLLVTLLGCGESIGVRDAWIREPPPRSPAAGYLIIENRSALPVEFVGAETAAAERTEIHAMEYGDGKMTMRRADSVTVPADGKVALQSGGTHLMLMKLRRELQAGDDVTLVLRFADGTVKRVVAPVRKGGYATR</sequence>
<organism evidence="1">
    <name type="scientific">marine metagenome</name>
    <dbReference type="NCBI Taxonomy" id="408172"/>
    <lineage>
        <taxon>unclassified sequences</taxon>
        <taxon>metagenomes</taxon>
        <taxon>ecological metagenomes</taxon>
    </lineage>
</organism>